<organism evidence="7 8">
    <name type="scientific">Pontivivens insulae</name>
    <dbReference type="NCBI Taxonomy" id="1639689"/>
    <lineage>
        <taxon>Bacteria</taxon>
        <taxon>Pseudomonadati</taxon>
        <taxon>Pseudomonadota</taxon>
        <taxon>Alphaproteobacteria</taxon>
        <taxon>Rhodobacterales</taxon>
        <taxon>Paracoccaceae</taxon>
        <taxon>Pontivivens</taxon>
    </lineage>
</organism>
<sequence length="324" mass="34947">MSGRMGRVRRSTREDMRLDDAARAGWLYYVAGKTQDEIARQLGVSRQTVQRLVSVAINQRLIKVRMEHPIARCMELGQAIQQKYGLDACDVVPTDPSVPKRFRGVALAGAAELELALRKPEPIIVSMGTGRVLRALVEELPELTCPQHRIVSRLGNVMSNGSATPFNVVVRLADKVGAPHWPMSLPVLAETAEERRLLHSIGPIRATLDLCARADVSFVGIGQMNETAPALKDGFLTDQELDALRENGAVGEITSFVYNAQGQLLTGPLNARVVSAPLPSPEAGRVIGIGTGLAKIEAILGALRGHLISEFITDEATAQAVLDA</sequence>
<dbReference type="SUPFAM" id="SSF88659">
    <property type="entry name" value="Sigma3 and sigma4 domains of RNA polymerase sigma factors"/>
    <property type="match status" value="1"/>
</dbReference>
<dbReference type="GO" id="GO:0003677">
    <property type="term" value="F:DNA binding"/>
    <property type="evidence" value="ECO:0007669"/>
    <property type="project" value="UniProtKB-KW"/>
</dbReference>
<dbReference type="Gene3D" id="1.10.10.10">
    <property type="entry name" value="Winged helix-like DNA-binding domain superfamily/Winged helix DNA-binding domain"/>
    <property type="match status" value="1"/>
</dbReference>
<dbReference type="PANTHER" id="PTHR34294:SF1">
    <property type="entry name" value="TRANSCRIPTIONAL REGULATOR LSRR"/>
    <property type="match status" value="1"/>
</dbReference>
<evidence type="ECO:0000259" key="5">
    <source>
        <dbReference type="Pfam" id="PF04198"/>
    </source>
</evidence>
<evidence type="ECO:0000313" key="7">
    <source>
        <dbReference type="EMBL" id="SPF30617.1"/>
    </source>
</evidence>
<proteinExistence type="inferred from homology"/>
<evidence type="ECO:0000256" key="4">
    <source>
        <dbReference type="ARBA" id="ARBA00023163"/>
    </source>
</evidence>
<dbReference type="Proteomes" id="UP000244932">
    <property type="component" value="Unassembled WGS sequence"/>
</dbReference>
<keyword evidence="4" id="KW-0804">Transcription</keyword>
<accession>A0A2R8AEH4</accession>
<dbReference type="InterPro" id="IPR007324">
    <property type="entry name" value="Sugar-bd_dom_put"/>
</dbReference>
<gene>
    <name evidence="7" type="primary">lsrR</name>
    <name evidence="7" type="ORF">POI8812_02957</name>
</gene>
<reference evidence="7 8" key="1">
    <citation type="submission" date="2018-03" db="EMBL/GenBank/DDBJ databases">
        <authorList>
            <person name="Keele B.F."/>
        </authorList>
    </citation>
    <scope>NUCLEOTIDE SEQUENCE [LARGE SCALE GENOMIC DNA]</scope>
    <source>
        <strain evidence="7 8">CeCT 8812</strain>
    </source>
</reference>
<evidence type="ECO:0000259" key="6">
    <source>
        <dbReference type="Pfam" id="PF12802"/>
    </source>
</evidence>
<keyword evidence="8" id="KW-1185">Reference proteome</keyword>
<dbReference type="AlphaFoldDB" id="A0A2R8AEH4"/>
<dbReference type="SUPFAM" id="SSF100950">
    <property type="entry name" value="NagB/RpiA/CoA transferase-like"/>
    <property type="match status" value="1"/>
</dbReference>
<feature type="domain" description="HTH marR-type" evidence="6">
    <location>
        <begin position="26"/>
        <end position="65"/>
    </location>
</feature>
<keyword evidence="3" id="KW-0238">DNA-binding</keyword>
<comment type="similarity">
    <text evidence="1">Belongs to the SorC transcriptional regulatory family.</text>
</comment>
<dbReference type="Pfam" id="PF04198">
    <property type="entry name" value="Sugar-bind"/>
    <property type="match status" value="1"/>
</dbReference>
<evidence type="ECO:0000313" key="8">
    <source>
        <dbReference type="Proteomes" id="UP000244932"/>
    </source>
</evidence>
<feature type="domain" description="Sugar-binding" evidence="5">
    <location>
        <begin position="69"/>
        <end position="322"/>
    </location>
</feature>
<dbReference type="InterPro" id="IPR051054">
    <property type="entry name" value="SorC_transcr_regulators"/>
</dbReference>
<dbReference type="InterPro" id="IPR036388">
    <property type="entry name" value="WH-like_DNA-bd_sf"/>
</dbReference>
<dbReference type="Pfam" id="PF12802">
    <property type="entry name" value="MarR_2"/>
    <property type="match status" value="1"/>
</dbReference>
<dbReference type="GO" id="GO:0030246">
    <property type="term" value="F:carbohydrate binding"/>
    <property type="evidence" value="ECO:0007669"/>
    <property type="project" value="InterPro"/>
</dbReference>
<evidence type="ECO:0000256" key="2">
    <source>
        <dbReference type="ARBA" id="ARBA00023015"/>
    </source>
</evidence>
<dbReference type="InterPro" id="IPR000835">
    <property type="entry name" value="HTH_MarR-typ"/>
</dbReference>
<dbReference type="PANTHER" id="PTHR34294">
    <property type="entry name" value="TRANSCRIPTIONAL REGULATOR-RELATED"/>
    <property type="match status" value="1"/>
</dbReference>
<evidence type="ECO:0000256" key="3">
    <source>
        <dbReference type="ARBA" id="ARBA00023125"/>
    </source>
</evidence>
<dbReference type="InterPro" id="IPR013324">
    <property type="entry name" value="RNA_pol_sigma_r3/r4-like"/>
</dbReference>
<dbReference type="EMBL" id="OMKW01000004">
    <property type="protein sequence ID" value="SPF30617.1"/>
    <property type="molecule type" value="Genomic_DNA"/>
</dbReference>
<protein>
    <submittedName>
        <fullName evidence="7">Transcriptional regulator LsrR</fullName>
    </submittedName>
</protein>
<dbReference type="Gene3D" id="3.40.50.1360">
    <property type="match status" value="1"/>
</dbReference>
<evidence type="ECO:0000256" key="1">
    <source>
        <dbReference type="ARBA" id="ARBA00010466"/>
    </source>
</evidence>
<dbReference type="InterPro" id="IPR037171">
    <property type="entry name" value="NagB/RpiA_transferase-like"/>
</dbReference>
<name>A0A2R8AEH4_9RHOB</name>
<keyword evidence="2" id="KW-0805">Transcription regulation</keyword>